<sequence length="39" mass="4513">MLNANAKRRWKRSKGGSQSGSASPTYFTDRTFVAYFRRL</sequence>
<accession>A0AAF0ZVB4</accession>
<feature type="region of interest" description="Disordered" evidence="1">
    <location>
        <begin position="1"/>
        <end position="25"/>
    </location>
</feature>
<feature type="compositionally biased region" description="Polar residues" evidence="1">
    <location>
        <begin position="15"/>
        <end position="25"/>
    </location>
</feature>
<dbReference type="EMBL" id="CP133621">
    <property type="protein sequence ID" value="WMV50239.1"/>
    <property type="molecule type" value="Genomic_DNA"/>
</dbReference>
<evidence type="ECO:0000313" key="3">
    <source>
        <dbReference type="Proteomes" id="UP001234989"/>
    </source>
</evidence>
<feature type="compositionally biased region" description="Basic residues" evidence="1">
    <location>
        <begin position="1"/>
        <end position="14"/>
    </location>
</feature>
<dbReference type="Proteomes" id="UP001234989">
    <property type="component" value="Chromosome 10"/>
</dbReference>
<protein>
    <submittedName>
        <fullName evidence="2">Uncharacterized protein</fullName>
    </submittedName>
</protein>
<evidence type="ECO:0000256" key="1">
    <source>
        <dbReference type="SAM" id="MobiDB-lite"/>
    </source>
</evidence>
<gene>
    <name evidence="2" type="ORF">MTR67_043624</name>
</gene>
<proteinExistence type="predicted"/>
<reference evidence="2" key="1">
    <citation type="submission" date="2023-08" db="EMBL/GenBank/DDBJ databases">
        <title>A de novo genome assembly of Solanum verrucosum Schlechtendal, a Mexican diploid species geographically isolated from the other diploid A-genome species in potato relatives.</title>
        <authorList>
            <person name="Hosaka K."/>
        </authorList>
    </citation>
    <scope>NUCLEOTIDE SEQUENCE</scope>
    <source>
        <tissue evidence="2">Young leaves</tissue>
    </source>
</reference>
<dbReference type="AlphaFoldDB" id="A0AAF0ZVB4"/>
<evidence type="ECO:0000313" key="2">
    <source>
        <dbReference type="EMBL" id="WMV50239.1"/>
    </source>
</evidence>
<organism evidence="2 3">
    <name type="scientific">Solanum verrucosum</name>
    <dbReference type="NCBI Taxonomy" id="315347"/>
    <lineage>
        <taxon>Eukaryota</taxon>
        <taxon>Viridiplantae</taxon>
        <taxon>Streptophyta</taxon>
        <taxon>Embryophyta</taxon>
        <taxon>Tracheophyta</taxon>
        <taxon>Spermatophyta</taxon>
        <taxon>Magnoliopsida</taxon>
        <taxon>eudicotyledons</taxon>
        <taxon>Gunneridae</taxon>
        <taxon>Pentapetalae</taxon>
        <taxon>asterids</taxon>
        <taxon>lamiids</taxon>
        <taxon>Solanales</taxon>
        <taxon>Solanaceae</taxon>
        <taxon>Solanoideae</taxon>
        <taxon>Solaneae</taxon>
        <taxon>Solanum</taxon>
    </lineage>
</organism>
<name>A0AAF0ZVB4_SOLVR</name>
<keyword evidence="3" id="KW-1185">Reference proteome</keyword>